<comment type="pathway">
    <text evidence="4">Cofactor biosynthesis; NAD(+) biosynthesis; deamido-NAD(+) from nicotinate D-ribonucleotide: step 1/1.</text>
</comment>
<name>A0A9P5TC65_9AGAM</name>
<evidence type="ECO:0000256" key="9">
    <source>
        <dbReference type="ARBA" id="ARBA00022695"/>
    </source>
</evidence>
<feature type="compositionally biased region" description="Basic and acidic residues" evidence="18">
    <location>
        <begin position="263"/>
        <end position="281"/>
    </location>
</feature>
<keyword evidence="21" id="KW-1185">Reference proteome</keyword>
<comment type="subcellular location">
    <subcellularLocation>
        <location evidence="2">Mitochondrion</location>
    </subcellularLocation>
</comment>
<dbReference type="CDD" id="cd09286">
    <property type="entry name" value="NMNAT_Eukarya"/>
    <property type="match status" value="1"/>
</dbReference>
<evidence type="ECO:0000256" key="18">
    <source>
        <dbReference type="SAM" id="MobiDB-lite"/>
    </source>
</evidence>
<dbReference type="OrthoDB" id="422187at2759"/>
<protein>
    <recommendedName>
        <fullName evidence="17">Nicotinamide-nucleotide adenylyltransferase</fullName>
        <ecNumber evidence="17">2.7.7.1</ecNumber>
        <ecNumber evidence="17">2.7.7.18</ecNumber>
    </recommendedName>
</protein>
<accession>A0A9P5TC65</accession>
<evidence type="ECO:0000256" key="15">
    <source>
        <dbReference type="ARBA" id="ARBA00049001"/>
    </source>
</evidence>
<feature type="region of interest" description="Disordered" evidence="18">
    <location>
        <begin position="263"/>
        <end position="292"/>
    </location>
</feature>
<dbReference type="PANTHER" id="PTHR12039">
    <property type="entry name" value="NICOTINAMIDE MONONUCLEOTIDE ADENYLYLTRANSFERASE"/>
    <property type="match status" value="1"/>
</dbReference>
<dbReference type="GO" id="GO:0009435">
    <property type="term" value="P:NAD+ biosynthetic process"/>
    <property type="evidence" value="ECO:0007669"/>
    <property type="project" value="InterPro"/>
</dbReference>
<comment type="subunit">
    <text evidence="6">Homotetramer.</text>
</comment>
<keyword evidence="13" id="KW-0496">Mitochondrion</keyword>
<dbReference type="NCBIfam" id="TIGR00482">
    <property type="entry name" value="nicotinate (nicotinamide) nucleotide adenylyltransferase"/>
    <property type="match status" value="1"/>
</dbReference>
<dbReference type="FunFam" id="3.40.50.620:FF:000221">
    <property type="entry name" value="Nicotinamide/nicotinic acid mononucleotide adenylyltransferase 3"/>
    <property type="match status" value="1"/>
</dbReference>
<evidence type="ECO:0000256" key="14">
    <source>
        <dbReference type="ARBA" id="ARBA00048721"/>
    </source>
</evidence>
<evidence type="ECO:0000256" key="6">
    <source>
        <dbReference type="ARBA" id="ARBA00011881"/>
    </source>
</evidence>
<evidence type="ECO:0000256" key="4">
    <source>
        <dbReference type="ARBA" id="ARBA00005019"/>
    </source>
</evidence>
<dbReference type="InterPro" id="IPR045094">
    <property type="entry name" value="NMNAT_euk"/>
</dbReference>
<evidence type="ECO:0000256" key="7">
    <source>
        <dbReference type="ARBA" id="ARBA00022642"/>
    </source>
</evidence>
<keyword evidence="8 17" id="KW-0808">Transferase</keyword>
<evidence type="ECO:0000256" key="5">
    <source>
        <dbReference type="ARBA" id="ARBA00007064"/>
    </source>
</evidence>
<dbReference type="EC" id="2.7.7.18" evidence="17"/>
<keyword evidence="9 17" id="KW-0548">Nucleotidyltransferase</keyword>
<comment type="catalytic activity">
    <reaction evidence="14 17">
        <text>nicotinate beta-D-ribonucleotide + ATP + H(+) = deamido-NAD(+) + diphosphate</text>
        <dbReference type="Rhea" id="RHEA:22860"/>
        <dbReference type="ChEBI" id="CHEBI:15378"/>
        <dbReference type="ChEBI" id="CHEBI:30616"/>
        <dbReference type="ChEBI" id="CHEBI:33019"/>
        <dbReference type="ChEBI" id="CHEBI:57502"/>
        <dbReference type="ChEBI" id="CHEBI:58437"/>
        <dbReference type="EC" id="2.7.7.18"/>
    </reaction>
</comment>
<feature type="compositionally biased region" description="Polar residues" evidence="18">
    <location>
        <begin position="1"/>
        <end position="14"/>
    </location>
</feature>
<comment type="catalytic activity">
    <reaction evidence="15 17">
        <text>beta-nicotinamide D-ribonucleotide + ATP + H(+) = diphosphate + NAD(+)</text>
        <dbReference type="Rhea" id="RHEA:21360"/>
        <dbReference type="ChEBI" id="CHEBI:14649"/>
        <dbReference type="ChEBI" id="CHEBI:15378"/>
        <dbReference type="ChEBI" id="CHEBI:30616"/>
        <dbReference type="ChEBI" id="CHEBI:33019"/>
        <dbReference type="ChEBI" id="CHEBI:57540"/>
        <dbReference type="EC" id="2.7.7.1"/>
    </reaction>
</comment>
<dbReference type="InterPro" id="IPR051182">
    <property type="entry name" value="Euk_NMN_adenylyltrnsfrase"/>
</dbReference>
<dbReference type="Pfam" id="PF01467">
    <property type="entry name" value="CTP_transf_like"/>
    <property type="match status" value="1"/>
</dbReference>
<comment type="pathway">
    <text evidence="3 17">Cofactor biosynthesis; NAD(+) biosynthesis; NAD(+) from nicotinamide D-ribonucleotide: step 1/1.</text>
</comment>
<proteinExistence type="inferred from homology"/>
<keyword evidence="12 17" id="KW-0520">NAD</keyword>
<comment type="function">
    <text evidence="16">Catalyzes the formation of NAD(+) from nicotinamide mononucleotide (NMN) and ATP. Can also use the deamidated form; nicotinic acid mononucleotide (NaMN) as substrate with the same efficiency. Can use triazofurin monophosphate (TrMP) as substrate. Can also use GTP and ITP as nucleotide donors. Also catalyzes the reverse reaction, i.e. the pyrophosphorolytic cleavage of NAD(+). For the pyrophosphorolytic activity, can use NAD(+), NADH, NaAD, nicotinic acid adenine dinucleotide phosphate (NHD), nicotinamide guanine dinucleotide (NGD) as substrates. Fails to cleave phosphorylated dinucleotides NADP(+), NADPH and NaADP(+). Protects against axonal degeneration following injury. May be involved in the maintenance of axonal integrity. Also functions as a stress-response chaperone protein that prevents toxic aggregation of proteins; this function may be independent of its NAD(+) synthesis activity.</text>
</comment>
<feature type="region of interest" description="Disordered" evidence="18">
    <location>
        <begin position="1"/>
        <end position="20"/>
    </location>
</feature>
<evidence type="ECO:0000256" key="13">
    <source>
        <dbReference type="ARBA" id="ARBA00023128"/>
    </source>
</evidence>
<dbReference type="InterPro" id="IPR005248">
    <property type="entry name" value="NadD/NMNAT"/>
</dbReference>
<feature type="domain" description="Cytidyltransferase-like" evidence="19">
    <location>
        <begin position="44"/>
        <end position="231"/>
    </location>
</feature>
<evidence type="ECO:0000256" key="1">
    <source>
        <dbReference type="ARBA" id="ARBA00001946"/>
    </source>
</evidence>
<dbReference type="GO" id="GO:0005759">
    <property type="term" value="C:mitochondrial matrix"/>
    <property type="evidence" value="ECO:0007669"/>
    <property type="project" value="UniProtKB-ARBA"/>
</dbReference>
<dbReference type="GO" id="GO:0005524">
    <property type="term" value="F:ATP binding"/>
    <property type="evidence" value="ECO:0007669"/>
    <property type="project" value="UniProtKB-KW"/>
</dbReference>
<dbReference type="EMBL" id="WHVB01000004">
    <property type="protein sequence ID" value="KAF8483771.1"/>
    <property type="molecule type" value="Genomic_DNA"/>
</dbReference>
<evidence type="ECO:0000256" key="17">
    <source>
        <dbReference type="RuleBase" id="RU362021"/>
    </source>
</evidence>
<dbReference type="GO" id="GO:0004515">
    <property type="term" value="F:nicotinate-nucleotide adenylyltransferase activity"/>
    <property type="evidence" value="ECO:0007669"/>
    <property type="project" value="UniProtKB-EC"/>
</dbReference>
<keyword evidence="11 17" id="KW-0067">ATP-binding</keyword>
<dbReference type="Gene3D" id="3.40.50.620">
    <property type="entry name" value="HUPs"/>
    <property type="match status" value="1"/>
</dbReference>
<dbReference type="InterPro" id="IPR004821">
    <property type="entry name" value="Cyt_trans-like"/>
</dbReference>
<comment type="caution">
    <text evidence="20">The sequence shown here is derived from an EMBL/GenBank/DDBJ whole genome shotgun (WGS) entry which is preliminary data.</text>
</comment>
<comment type="cofactor">
    <cofactor evidence="1">
        <name>Mg(2+)</name>
        <dbReference type="ChEBI" id="CHEBI:18420"/>
    </cofactor>
</comment>
<evidence type="ECO:0000313" key="21">
    <source>
        <dbReference type="Proteomes" id="UP000759537"/>
    </source>
</evidence>
<dbReference type="SUPFAM" id="SSF52374">
    <property type="entry name" value="Nucleotidylyl transferase"/>
    <property type="match status" value="1"/>
</dbReference>
<evidence type="ECO:0000256" key="3">
    <source>
        <dbReference type="ARBA" id="ARBA00004658"/>
    </source>
</evidence>
<evidence type="ECO:0000259" key="19">
    <source>
        <dbReference type="Pfam" id="PF01467"/>
    </source>
</evidence>
<dbReference type="PANTHER" id="PTHR12039:SF0">
    <property type="entry name" value="NICOTINAMIDE-NUCLEOTIDE ADENYLYLTRANSFERASE"/>
    <property type="match status" value="1"/>
</dbReference>
<organism evidence="20 21">
    <name type="scientific">Russula ochroleuca</name>
    <dbReference type="NCBI Taxonomy" id="152965"/>
    <lineage>
        <taxon>Eukaryota</taxon>
        <taxon>Fungi</taxon>
        <taxon>Dikarya</taxon>
        <taxon>Basidiomycota</taxon>
        <taxon>Agaricomycotina</taxon>
        <taxon>Agaricomycetes</taxon>
        <taxon>Russulales</taxon>
        <taxon>Russulaceae</taxon>
        <taxon>Russula</taxon>
    </lineage>
</organism>
<evidence type="ECO:0000256" key="16">
    <source>
        <dbReference type="ARBA" id="ARBA00093425"/>
    </source>
</evidence>
<sequence length="292" mass="33176">MSAASQQDNDTPNPRFTAPPNYTFPHHRLNLLQRHPEKQPIILVACGSFSPVTYLHLRMFEMAVDYVRQNTDFEVMGGYMSPVSDQYKKPGLLSAHHRVNMCTLATEQASQWLMLDPWEAFQSYQRTAVVLDHFDHEINTVLGGTQLPSSPERRHIRVVLLAGSDLISTMSEPGVWSEKDLDHILGKYGTFIIERAGSDMDHATESLARWCHNIFLVPQLIQNDVSSTKVRLFLRRGLSVRYLLPAPVIDYIEEHDLYADDASSFDKKDKERERARDDAWRRAGPGTPSAAA</sequence>
<dbReference type="GO" id="GO:0000309">
    <property type="term" value="F:nicotinamide-nucleotide adenylyltransferase activity"/>
    <property type="evidence" value="ECO:0007669"/>
    <property type="project" value="UniProtKB-EC"/>
</dbReference>
<evidence type="ECO:0000256" key="2">
    <source>
        <dbReference type="ARBA" id="ARBA00004173"/>
    </source>
</evidence>
<evidence type="ECO:0000256" key="10">
    <source>
        <dbReference type="ARBA" id="ARBA00022741"/>
    </source>
</evidence>
<gene>
    <name evidence="20" type="ORF">DFH94DRAFT_625510</name>
</gene>
<reference evidence="20" key="2">
    <citation type="journal article" date="2020" name="Nat. Commun.">
        <title>Large-scale genome sequencing of mycorrhizal fungi provides insights into the early evolution of symbiotic traits.</title>
        <authorList>
            <person name="Miyauchi S."/>
            <person name="Kiss E."/>
            <person name="Kuo A."/>
            <person name="Drula E."/>
            <person name="Kohler A."/>
            <person name="Sanchez-Garcia M."/>
            <person name="Morin E."/>
            <person name="Andreopoulos B."/>
            <person name="Barry K.W."/>
            <person name="Bonito G."/>
            <person name="Buee M."/>
            <person name="Carver A."/>
            <person name="Chen C."/>
            <person name="Cichocki N."/>
            <person name="Clum A."/>
            <person name="Culley D."/>
            <person name="Crous P.W."/>
            <person name="Fauchery L."/>
            <person name="Girlanda M."/>
            <person name="Hayes R.D."/>
            <person name="Keri Z."/>
            <person name="LaButti K."/>
            <person name="Lipzen A."/>
            <person name="Lombard V."/>
            <person name="Magnuson J."/>
            <person name="Maillard F."/>
            <person name="Murat C."/>
            <person name="Nolan M."/>
            <person name="Ohm R.A."/>
            <person name="Pangilinan J."/>
            <person name="Pereira M.F."/>
            <person name="Perotto S."/>
            <person name="Peter M."/>
            <person name="Pfister S."/>
            <person name="Riley R."/>
            <person name="Sitrit Y."/>
            <person name="Stielow J.B."/>
            <person name="Szollosi G."/>
            <person name="Zifcakova L."/>
            <person name="Stursova M."/>
            <person name="Spatafora J.W."/>
            <person name="Tedersoo L."/>
            <person name="Vaario L.M."/>
            <person name="Yamada A."/>
            <person name="Yan M."/>
            <person name="Wang P."/>
            <person name="Xu J."/>
            <person name="Bruns T."/>
            <person name="Baldrian P."/>
            <person name="Vilgalys R."/>
            <person name="Dunand C."/>
            <person name="Henrissat B."/>
            <person name="Grigoriev I.V."/>
            <person name="Hibbett D."/>
            <person name="Nagy L.G."/>
            <person name="Martin F.M."/>
        </authorList>
    </citation>
    <scope>NUCLEOTIDE SEQUENCE</scope>
    <source>
        <strain evidence="20">Prilba</strain>
    </source>
</reference>
<comment type="similarity">
    <text evidence="5 17">Belongs to the eukaryotic NMN adenylyltransferase family.</text>
</comment>
<evidence type="ECO:0000256" key="12">
    <source>
        <dbReference type="ARBA" id="ARBA00023027"/>
    </source>
</evidence>
<evidence type="ECO:0000256" key="8">
    <source>
        <dbReference type="ARBA" id="ARBA00022679"/>
    </source>
</evidence>
<dbReference type="AlphaFoldDB" id="A0A9P5TC65"/>
<keyword evidence="10 17" id="KW-0547">Nucleotide-binding</keyword>
<evidence type="ECO:0000313" key="20">
    <source>
        <dbReference type="EMBL" id="KAF8483771.1"/>
    </source>
</evidence>
<evidence type="ECO:0000256" key="11">
    <source>
        <dbReference type="ARBA" id="ARBA00022840"/>
    </source>
</evidence>
<dbReference type="Proteomes" id="UP000759537">
    <property type="component" value="Unassembled WGS sequence"/>
</dbReference>
<dbReference type="EC" id="2.7.7.1" evidence="17"/>
<reference evidence="20" key="1">
    <citation type="submission" date="2019-10" db="EMBL/GenBank/DDBJ databases">
        <authorList>
            <consortium name="DOE Joint Genome Institute"/>
            <person name="Kuo A."/>
            <person name="Miyauchi S."/>
            <person name="Kiss E."/>
            <person name="Drula E."/>
            <person name="Kohler A."/>
            <person name="Sanchez-Garcia M."/>
            <person name="Andreopoulos B."/>
            <person name="Barry K.W."/>
            <person name="Bonito G."/>
            <person name="Buee M."/>
            <person name="Carver A."/>
            <person name="Chen C."/>
            <person name="Cichocki N."/>
            <person name="Clum A."/>
            <person name="Culley D."/>
            <person name="Crous P.W."/>
            <person name="Fauchery L."/>
            <person name="Girlanda M."/>
            <person name="Hayes R."/>
            <person name="Keri Z."/>
            <person name="LaButti K."/>
            <person name="Lipzen A."/>
            <person name="Lombard V."/>
            <person name="Magnuson J."/>
            <person name="Maillard F."/>
            <person name="Morin E."/>
            <person name="Murat C."/>
            <person name="Nolan M."/>
            <person name="Ohm R."/>
            <person name="Pangilinan J."/>
            <person name="Pereira M."/>
            <person name="Perotto S."/>
            <person name="Peter M."/>
            <person name="Riley R."/>
            <person name="Sitrit Y."/>
            <person name="Stielow B."/>
            <person name="Szollosi G."/>
            <person name="Zifcakova L."/>
            <person name="Stursova M."/>
            <person name="Spatafora J.W."/>
            <person name="Tedersoo L."/>
            <person name="Vaario L.-M."/>
            <person name="Yamada A."/>
            <person name="Yan M."/>
            <person name="Wang P."/>
            <person name="Xu J."/>
            <person name="Bruns T."/>
            <person name="Baldrian P."/>
            <person name="Vilgalys R."/>
            <person name="Henrissat B."/>
            <person name="Grigoriev I.V."/>
            <person name="Hibbett D."/>
            <person name="Nagy L.G."/>
            <person name="Martin F.M."/>
        </authorList>
    </citation>
    <scope>NUCLEOTIDE SEQUENCE</scope>
    <source>
        <strain evidence="20">Prilba</strain>
    </source>
</reference>
<keyword evidence="7 17" id="KW-0662">Pyridine nucleotide biosynthesis</keyword>
<dbReference type="InterPro" id="IPR014729">
    <property type="entry name" value="Rossmann-like_a/b/a_fold"/>
</dbReference>